<name>A0A1M4N2J4_9RHOB</name>
<sequence>MPTTVVRAEDSAQAMDEIVARLGPDALILSTVKRNGMVEITATTDPVPPKEAVAIATQPAPEAPAAVPSTAEIVPMPQVEQPKSPVSTASGAEAPKAGFAKLFKSRMNPVPGETAKVVATPAPNADTDGVAALMRRTQIAPAATVLRARRLVLVGRVGAGKSLLSLQIAAAQAQAGRDVQVSFVGASHADGAYLMSKSRLLGCPMDFANADMLKKSPTDCDLHIVVVSGRSALPEDVIDAMATQEDTVAVLTLPLGMRRKAVLTSASQWRALDPVVALTTNPGEELDPDDITGLVDAGLPLTWISAMKSVVGALTAADRDQISAALSQTLPAGIQSLYAQKPSSSGGVE</sequence>
<reference evidence="2" key="1">
    <citation type="submission" date="2016-09" db="EMBL/GenBank/DDBJ databases">
        <authorList>
            <person name="Wibberg D."/>
        </authorList>
    </citation>
    <scope>NUCLEOTIDE SEQUENCE [LARGE SCALE GENOMIC DNA]</scope>
</reference>
<dbReference type="RefSeq" id="WP_143095350.1">
    <property type="nucleotide sequence ID" value="NZ_FMJB01000063.1"/>
</dbReference>
<evidence type="ECO:0000313" key="1">
    <source>
        <dbReference type="EMBL" id="SCM69081.1"/>
    </source>
</evidence>
<dbReference type="InterPro" id="IPR027417">
    <property type="entry name" value="P-loop_NTPase"/>
</dbReference>
<protein>
    <recommendedName>
        <fullName evidence="3">Flagellar biosynthesis protein FlhF</fullName>
    </recommendedName>
</protein>
<proteinExistence type="predicted"/>
<dbReference type="Proteomes" id="UP000184085">
    <property type="component" value="Unassembled WGS sequence"/>
</dbReference>
<gene>
    <name evidence="1" type="ORF">KARMA_3314</name>
</gene>
<dbReference type="AlphaFoldDB" id="A0A1M4N2J4"/>
<accession>A0A1M4N2J4</accession>
<dbReference type="SUPFAM" id="SSF52540">
    <property type="entry name" value="P-loop containing nucleoside triphosphate hydrolases"/>
    <property type="match status" value="1"/>
</dbReference>
<evidence type="ECO:0000313" key="2">
    <source>
        <dbReference type="Proteomes" id="UP000184085"/>
    </source>
</evidence>
<organism evidence="1 2">
    <name type="scientific">Donghicola eburneus</name>
    <dbReference type="NCBI Taxonomy" id="393278"/>
    <lineage>
        <taxon>Bacteria</taxon>
        <taxon>Pseudomonadati</taxon>
        <taxon>Pseudomonadota</taxon>
        <taxon>Alphaproteobacteria</taxon>
        <taxon>Rhodobacterales</taxon>
        <taxon>Roseobacteraceae</taxon>
        <taxon>Donghicola</taxon>
    </lineage>
</organism>
<dbReference type="EMBL" id="FMJB01000063">
    <property type="protein sequence ID" value="SCM69081.1"/>
    <property type="molecule type" value="Genomic_DNA"/>
</dbReference>
<keyword evidence="2" id="KW-1185">Reference proteome</keyword>
<evidence type="ECO:0008006" key="3">
    <source>
        <dbReference type="Google" id="ProtNLM"/>
    </source>
</evidence>